<feature type="chain" id="PRO_5040394083" evidence="5">
    <location>
        <begin position="16"/>
        <end position="486"/>
    </location>
</feature>
<dbReference type="InterPro" id="IPR001139">
    <property type="entry name" value="Glyco_hydro_30"/>
</dbReference>
<dbReference type="Proteomes" id="UP001055219">
    <property type="component" value="Unassembled WGS sequence"/>
</dbReference>
<dbReference type="SUPFAM" id="SSF51445">
    <property type="entry name" value="(Trans)glycosidases"/>
    <property type="match status" value="1"/>
</dbReference>
<dbReference type="InterPro" id="IPR013780">
    <property type="entry name" value="Glyco_hydro_b"/>
</dbReference>
<dbReference type="PRINTS" id="PR00843">
    <property type="entry name" value="GLHYDRLASE30"/>
</dbReference>
<name>A0A9Q0BGT8_9HYPO</name>
<evidence type="ECO:0000256" key="4">
    <source>
        <dbReference type="RuleBase" id="RU361188"/>
    </source>
</evidence>
<evidence type="ECO:0000313" key="9">
    <source>
        <dbReference type="Proteomes" id="UP001055219"/>
    </source>
</evidence>
<evidence type="ECO:0000256" key="3">
    <source>
        <dbReference type="ARBA" id="ARBA00022801"/>
    </source>
</evidence>
<organism evidence="8 9">
    <name type="scientific">Emericellopsis cladophorae</name>
    <dbReference type="NCBI Taxonomy" id="2686198"/>
    <lineage>
        <taxon>Eukaryota</taxon>
        <taxon>Fungi</taxon>
        <taxon>Dikarya</taxon>
        <taxon>Ascomycota</taxon>
        <taxon>Pezizomycotina</taxon>
        <taxon>Sordariomycetes</taxon>
        <taxon>Hypocreomycetidae</taxon>
        <taxon>Hypocreales</taxon>
        <taxon>Bionectriaceae</taxon>
        <taxon>Emericellopsis</taxon>
    </lineage>
</organism>
<dbReference type="Gene3D" id="2.60.40.1180">
    <property type="entry name" value="Golgi alpha-mannosidase II"/>
    <property type="match status" value="1"/>
</dbReference>
<gene>
    <name evidence="8" type="ORF">J7T54_004601</name>
</gene>
<evidence type="ECO:0000256" key="1">
    <source>
        <dbReference type="ARBA" id="ARBA00005382"/>
    </source>
</evidence>
<feature type="domain" description="Glycosyl hydrolase family 30 TIM-barrel" evidence="6">
    <location>
        <begin position="76"/>
        <end position="332"/>
    </location>
</feature>
<dbReference type="OrthoDB" id="2160638at2759"/>
<evidence type="ECO:0000256" key="5">
    <source>
        <dbReference type="SAM" id="SignalP"/>
    </source>
</evidence>
<dbReference type="Pfam" id="PF17189">
    <property type="entry name" value="Glyco_hydro_30C"/>
    <property type="match status" value="1"/>
</dbReference>
<evidence type="ECO:0000256" key="2">
    <source>
        <dbReference type="ARBA" id="ARBA00022729"/>
    </source>
</evidence>
<accession>A0A9Q0BGT8</accession>
<comment type="caution">
    <text evidence="8">The sequence shown here is derived from an EMBL/GenBank/DDBJ whole genome shotgun (WGS) entry which is preliminary data.</text>
</comment>
<proteinExistence type="inferred from homology"/>
<dbReference type="GO" id="GO:0016020">
    <property type="term" value="C:membrane"/>
    <property type="evidence" value="ECO:0007669"/>
    <property type="project" value="GOC"/>
</dbReference>
<keyword evidence="2 5" id="KW-0732">Signal</keyword>
<evidence type="ECO:0000259" key="7">
    <source>
        <dbReference type="Pfam" id="PF17189"/>
    </source>
</evidence>
<sequence>MIIPVLAALATQAVASPAGATTLHARQSAAKAYASNENLSLRLSEVDPPIRGAGNPAGATWDLTINDTPSGHKQTVTGFGGTVTDATVTVINSLPDDQRAKLLQELVTSDGAHFGFLRHTIAASDLSGPPAYTYDDNGNNADPNMDGFNLGDRGVAMAELLAELKGLNSDAYILGSAWSAPGWMKQNRQLTGQLEGNNLDGQYYEAYGQYFAEYLNAYAAHGAHVDAITIQNEPLNSQGGGHVTMYQGADEAASVTQDHVGPALAAAGLGDVQIWAYDHNTDRPDYPQTVLEGAGDYVQAAAWHCYANPLDWTVLSDFHDRFPNKANHMTECWTAPSTPWHQSSSNIVGPLQNWAETAGMWTLGTWTDQGDGTFGPYIPGGCATCRGLFVVDRDQGTYELTVDYYMLAQYSRFIPRGAVVLDGTGSYTYDDGTGVQSVATVNPDGTRTVVAENRLADTVWLRVETDSGETWSGSVPANTVVTWVLP</sequence>
<dbReference type="PANTHER" id="PTHR11069">
    <property type="entry name" value="GLUCOSYLCERAMIDASE"/>
    <property type="match status" value="1"/>
</dbReference>
<dbReference type="AlphaFoldDB" id="A0A9Q0BGT8"/>
<dbReference type="Pfam" id="PF02055">
    <property type="entry name" value="Glyco_hydro_30"/>
    <property type="match status" value="1"/>
</dbReference>
<evidence type="ECO:0000313" key="8">
    <source>
        <dbReference type="EMBL" id="KAI6784055.1"/>
    </source>
</evidence>
<dbReference type="RefSeq" id="XP_051364911.1">
    <property type="nucleotide sequence ID" value="XM_051503271.1"/>
</dbReference>
<dbReference type="Gene3D" id="3.20.20.80">
    <property type="entry name" value="Glycosidases"/>
    <property type="match status" value="1"/>
</dbReference>
<dbReference type="InterPro" id="IPR017853">
    <property type="entry name" value="GH"/>
</dbReference>
<keyword evidence="4" id="KW-0326">Glycosidase</keyword>
<evidence type="ECO:0000259" key="6">
    <source>
        <dbReference type="Pfam" id="PF02055"/>
    </source>
</evidence>
<keyword evidence="3 4" id="KW-0378">Hydrolase</keyword>
<dbReference type="EMBL" id="JAGIXG020000005">
    <property type="protein sequence ID" value="KAI6784055.1"/>
    <property type="molecule type" value="Genomic_DNA"/>
</dbReference>
<dbReference type="InterPro" id="IPR033452">
    <property type="entry name" value="GH30_C"/>
</dbReference>
<dbReference type="PANTHER" id="PTHR11069:SF23">
    <property type="entry name" value="LYSOSOMAL ACID GLUCOSYLCERAMIDASE"/>
    <property type="match status" value="1"/>
</dbReference>
<feature type="domain" description="Glycosyl hydrolase family 30 beta sandwich" evidence="7">
    <location>
        <begin position="417"/>
        <end position="483"/>
    </location>
</feature>
<dbReference type="InterPro" id="IPR033453">
    <property type="entry name" value="Glyco_hydro_30_TIM-barrel"/>
</dbReference>
<dbReference type="GO" id="GO:0006680">
    <property type="term" value="P:glucosylceramide catabolic process"/>
    <property type="evidence" value="ECO:0007669"/>
    <property type="project" value="TreeGrafter"/>
</dbReference>
<feature type="signal peptide" evidence="5">
    <location>
        <begin position="1"/>
        <end position="15"/>
    </location>
</feature>
<keyword evidence="9" id="KW-1185">Reference proteome</keyword>
<dbReference type="GeneID" id="75831087"/>
<dbReference type="GO" id="GO:0004348">
    <property type="term" value="F:glucosylceramidase activity"/>
    <property type="evidence" value="ECO:0007669"/>
    <property type="project" value="InterPro"/>
</dbReference>
<reference evidence="8" key="1">
    <citation type="journal article" date="2021" name="J Fungi (Basel)">
        <title>Genomic and Metabolomic Analyses of the Marine Fungus Emericellopsis cladophorae: Insights into Saltwater Adaptability Mechanisms and Its Biosynthetic Potential.</title>
        <authorList>
            <person name="Goncalves M.F.M."/>
            <person name="Hilario S."/>
            <person name="Van de Peer Y."/>
            <person name="Esteves A.C."/>
            <person name="Alves A."/>
        </authorList>
    </citation>
    <scope>NUCLEOTIDE SEQUENCE</scope>
    <source>
        <strain evidence="8">MUM 19.33</strain>
    </source>
</reference>
<protein>
    <submittedName>
        <fullName evidence="8">Endo-1</fullName>
    </submittedName>
</protein>
<reference evidence="8" key="2">
    <citation type="submission" date="2022-07" db="EMBL/GenBank/DDBJ databases">
        <authorList>
            <person name="Goncalves M.F.M."/>
            <person name="Hilario S."/>
            <person name="Van De Peer Y."/>
            <person name="Esteves A.C."/>
            <person name="Alves A."/>
        </authorList>
    </citation>
    <scope>NUCLEOTIDE SEQUENCE</scope>
    <source>
        <strain evidence="8">MUM 19.33</strain>
    </source>
</reference>
<comment type="similarity">
    <text evidence="1 4">Belongs to the glycosyl hydrolase 30 family.</text>
</comment>